<evidence type="ECO:0000313" key="2">
    <source>
        <dbReference type="Proteomes" id="UP000032142"/>
    </source>
</evidence>
<proteinExistence type="predicted"/>
<comment type="caution">
    <text evidence="1">The sequence shown here is derived from an EMBL/GenBank/DDBJ whole genome shotgun (WGS) entry which is preliminary data.</text>
</comment>
<gene>
    <name evidence="1" type="ORF">F383_33640</name>
</gene>
<dbReference type="EMBL" id="JRRC01464754">
    <property type="protein sequence ID" value="KHG07005.1"/>
    <property type="molecule type" value="Genomic_DNA"/>
</dbReference>
<name>A0A0B0N1W7_GOSAR</name>
<protein>
    <submittedName>
        <fullName evidence="1">Uncharacterized protein</fullName>
    </submittedName>
</protein>
<organism evidence="1 2">
    <name type="scientific">Gossypium arboreum</name>
    <name type="common">Tree cotton</name>
    <name type="synonym">Gossypium nanking</name>
    <dbReference type="NCBI Taxonomy" id="29729"/>
    <lineage>
        <taxon>Eukaryota</taxon>
        <taxon>Viridiplantae</taxon>
        <taxon>Streptophyta</taxon>
        <taxon>Embryophyta</taxon>
        <taxon>Tracheophyta</taxon>
        <taxon>Spermatophyta</taxon>
        <taxon>Magnoliopsida</taxon>
        <taxon>eudicotyledons</taxon>
        <taxon>Gunneridae</taxon>
        <taxon>Pentapetalae</taxon>
        <taxon>rosids</taxon>
        <taxon>malvids</taxon>
        <taxon>Malvales</taxon>
        <taxon>Malvaceae</taxon>
        <taxon>Malvoideae</taxon>
        <taxon>Gossypium</taxon>
    </lineage>
</organism>
<reference evidence="2" key="1">
    <citation type="submission" date="2014-09" db="EMBL/GenBank/DDBJ databases">
        <authorList>
            <person name="Mudge J."/>
            <person name="Ramaraj T."/>
            <person name="Lindquist I.E."/>
            <person name="Bharti A.K."/>
            <person name="Sundararajan A."/>
            <person name="Cameron C.T."/>
            <person name="Woodward J.E."/>
            <person name="May G.D."/>
            <person name="Brubaker C."/>
            <person name="Broadhvest J."/>
            <person name="Wilkins T.A."/>
        </authorList>
    </citation>
    <scope>NUCLEOTIDE SEQUENCE</scope>
    <source>
        <strain evidence="2">cv. AKA8401</strain>
    </source>
</reference>
<evidence type="ECO:0000313" key="1">
    <source>
        <dbReference type="EMBL" id="KHG07005.1"/>
    </source>
</evidence>
<dbReference type="AlphaFoldDB" id="A0A0B0N1W7"/>
<accession>A0A0B0N1W7</accession>
<sequence length="22" mass="2714">MYKLDCFWSILKYVYIKPCENG</sequence>
<keyword evidence="2" id="KW-1185">Reference proteome</keyword>
<dbReference type="Proteomes" id="UP000032142">
    <property type="component" value="Unassembled WGS sequence"/>
</dbReference>